<organism evidence="8 9">
    <name type="scientific">Protomyces lactucae-debilis</name>
    <dbReference type="NCBI Taxonomy" id="2754530"/>
    <lineage>
        <taxon>Eukaryota</taxon>
        <taxon>Fungi</taxon>
        <taxon>Dikarya</taxon>
        <taxon>Ascomycota</taxon>
        <taxon>Taphrinomycotina</taxon>
        <taxon>Taphrinomycetes</taxon>
        <taxon>Taphrinales</taxon>
        <taxon>Protomycetaceae</taxon>
        <taxon>Protomyces</taxon>
    </lineage>
</organism>
<dbReference type="OrthoDB" id="268594at2759"/>
<dbReference type="GO" id="GO:0005758">
    <property type="term" value="C:mitochondrial intermembrane space"/>
    <property type="evidence" value="ECO:0007669"/>
    <property type="project" value="TreeGrafter"/>
</dbReference>
<feature type="region of interest" description="Disordered" evidence="6">
    <location>
        <begin position="1"/>
        <end position="24"/>
    </location>
</feature>
<feature type="compositionally biased region" description="Polar residues" evidence="6">
    <location>
        <begin position="1"/>
        <end position="12"/>
    </location>
</feature>
<name>A0A1Y2FYL6_PROLT</name>
<dbReference type="EMBL" id="MCFI01000001">
    <property type="protein sequence ID" value="ORY87765.1"/>
    <property type="molecule type" value="Genomic_DNA"/>
</dbReference>
<reference evidence="8 9" key="1">
    <citation type="submission" date="2016-07" db="EMBL/GenBank/DDBJ databases">
        <title>Pervasive Adenine N6-methylation of Active Genes in Fungi.</title>
        <authorList>
            <consortium name="DOE Joint Genome Institute"/>
            <person name="Mondo S.J."/>
            <person name="Dannebaum R.O."/>
            <person name="Kuo R.C."/>
            <person name="Labutti K."/>
            <person name="Haridas S."/>
            <person name="Kuo A."/>
            <person name="Salamov A."/>
            <person name="Ahrendt S.R."/>
            <person name="Lipzen A."/>
            <person name="Sullivan W."/>
            <person name="Andreopoulos W.B."/>
            <person name="Clum A."/>
            <person name="Lindquist E."/>
            <person name="Daum C."/>
            <person name="Ramamoorthy G.K."/>
            <person name="Gryganskyi A."/>
            <person name="Culley D."/>
            <person name="Magnuson J.K."/>
            <person name="James T.Y."/>
            <person name="O'Malley M.A."/>
            <person name="Stajich J.E."/>
            <person name="Spatafora J.W."/>
            <person name="Visel A."/>
            <person name="Grigoriev I.V."/>
        </authorList>
    </citation>
    <scope>NUCLEOTIDE SEQUENCE [LARGE SCALE GENOMIC DNA]</scope>
    <source>
        <strain evidence="8 9">12-1054</strain>
    </source>
</reference>
<comment type="function">
    <text evidence="4">Required for the assembly of mitochondrial cytochrome c oxidase.</text>
</comment>
<evidence type="ECO:0000313" key="8">
    <source>
        <dbReference type="EMBL" id="ORY87765.1"/>
    </source>
</evidence>
<dbReference type="GeneID" id="63784050"/>
<evidence type="ECO:0000256" key="1">
    <source>
        <dbReference type="ARBA" id="ARBA00004496"/>
    </source>
</evidence>
<evidence type="ECO:0000256" key="4">
    <source>
        <dbReference type="ARBA" id="ARBA00037279"/>
    </source>
</evidence>
<keyword evidence="2" id="KW-0963">Cytoplasm</keyword>
<dbReference type="PANTHER" id="PTHR21107:SF2">
    <property type="entry name" value="CYTOCHROME C OXIDASE ASSEMBLY PROTEIN COX19"/>
    <property type="match status" value="1"/>
</dbReference>
<comment type="caution">
    <text evidence="8">The sequence shown here is derived from an EMBL/GenBank/DDBJ whole genome shotgun (WGS) entry which is preliminary data.</text>
</comment>
<keyword evidence="3" id="KW-1015">Disulfide bond</keyword>
<evidence type="ECO:0000256" key="3">
    <source>
        <dbReference type="ARBA" id="ARBA00023157"/>
    </source>
</evidence>
<evidence type="ECO:0000313" key="9">
    <source>
        <dbReference type="Proteomes" id="UP000193685"/>
    </source>
</evidence>
<evidence type="ECO:0000256" key="2">
    <source>
        <dbReference type="ARBA" id="ARBA00022490"/>
    </source>
</evidence>
<dbReference type="STRING" id="56484.A0A1Y2FYL6"/>
<sequence length="79" mass="8658">MGISGPNQSSSKVLPPQRGSFPLDHDGECQSIVKEYLSCLKTARGKNTPCRDLAKAFLQCRMQHGLMSPDEMSSLGFKD</sequence>
<keyword evidence="9" id="KW-1185">Reference proteome</keyword>
<dbReference type="GO" id="GO:0033617">
    <property type="term" value="P:mitochondrial respiratory chain complex IV assembly"/>
    <property type="evidence" value="ECO:0007669"/>
    <property type="project" value="TreeGrafter"/>
</dbReference>
<dbReference type="RefSeq" id="XP_040728260.1">
    <property type="nucleotide sequence ID" value="XM_040867451.1"/>
</dbReference>
<proteinExistence type="inferred from homology"/>
<comment type="subcellular location">
    <subcellularLocation>
        <location evidence="1">Cytoplasm</location>
    </subcellularLocation>
</comment>
<accession>A0A1Y2FYL6</accession>
<dbReference type="InterPro" id="IPR051383">
    <property type="entry name" value="COX19"/>
</dbReference>
<protein>
    <recommendedName>
        <fullName evidence="7">CHCH domain-containing protein</fullName>
    </recommendedName>
</protein>
<comment type="similarity">
    <text evidence="5">Belongs to the COX19 family.</text>
</comment>
<evidence type="ECO:0000256" key="5">
    <source>
        <dbReference type="ARBA" id="ARBA00038223"/>
    </source>
</evidence>
<evidence type="ECO:0000256" key="6">
    <source>
        <dbReference type="SAM" id="MobiDB-lite"/>
    </source>
</evidence>
<dbReference type="AlphaFoldDB" id="A0A1Y2FYL6"/>
<gene>
    <name evidence="8" type="ORF">BCR37DRAFT_342782</name>
</gene>
<evidence type="ECO:0000259" key="7">
    <source>
        <dbReference type="Pfam" id="PF06747"/>
    </source>
</evidence>
<dbReference type="Pfam" id="PF06747">
    <property type="entry name" value="CHCH"/>
    <property type="match status" value="1"/>
</dbReference>
<dbReference type="Proteomes" id="UP000193685">
    <property type="component" value="Unassembled WGS sequence"/>
</dbReference>
<dbReference type="PROSITE" id="PS51808">
    <property type="entry name" value="CHCH"/>
    <property type="match status" value="1"/>
</dbReference>
<dbReference type="OMA" id="GTNDEAC"/>
<dbReference type="InterPro" id="IPR010625">
    <property type="entry name" value="CHCH"/>
</dbReference>
<feature type="domain" description="CHCH" evidence="7">
    <location>
        <begin position="29"/>
        <end position="63"/>
    </location>
</feature>
<dbReference type="PANTHER" id="PTHR21107">
    <property type="entry name" value="CYTOCHROME C OXIDASE ASSEMBLY PROTEIN COX19"/>
    <property type="match status" value="1"/>
</dbReference>